<reference evidence="1 2" key="1">
    <citation type="submission" date="2020-04" db="EMBL/GenBank/DDBJ databases">
        <title>Perkinsus olseni comparative genomics.</title>
        <authorList>
            <person name="Bogema D.R."/>
        </authorList>
    </citation>
    <scope>NUCLEOTIDE SEQUENCE [LARGE SCALE GENOMIC DNA]</scope>
    <source>
        <strain evidence="1">ATCC PRA-205</strain>
    </source>
</reference>
<accession>A0A7J6QST8</accession>
<organism evidence="1 2">
    <name type="scientific">Perkinsus olseni</name>
    <name type="common">Perkinsus atlanticus</name>
    <dbReference type="NCBI Taxonomy" id="32597"/>
    <lineage>
        <taxon>Eukaryota</taxon>
        <taxon>Sar</taxon>
        <taxon>Alveolata</taxon>
        <taxon>Perkinsozoa</taxon>
        <taxon>Perkinsea</taxon>
        <taxon>Perkinsida</taxon>
        <taxon>Perkinsidae</taxon>
        <taxon>Perkinsus</taxon>
    </lineage>
</organism>
<feature type="non-terminal residue" evidence="1">
    <location>
        <position position="1"/>
    </location>
</feature>
<evidence type="ECO:0000313" key="2">
    <source>
        <dbReference type="Proteomes" id="UP000574390"/>
    </source>
</evidence>
<dbReference type="AlphaFoldDB" id="A0A7J6QST8"/>
<name>A0A7J6QST8_PEROL</name>
<dbReference type="Proteomes" id="UP000574390">
    <property type="component" value="Unassembled WGS sequence"/>
</dbReference>
<gene>
    <name evidence="1" type="ORF">FOZ62_015471</name>
</gene>
<protein>
    <submittedName>
        <fullName evidence="1">Uncharacterized protein</fullName>
    </submittedName>
</protein>
<dbReference type="EMBL" id="JABANM010027191">
    <property type="protein sequence ID" value="KAF4711709.1"/>
    <property type="molecule type" value="Genomic_DNA"/>
</dbReference>
<sequence length="162" mass="17669">MFNAPNKIRITSTDQRTLSPAIAAVREALQAPQVWKDVLKEDSLYGRSIEFKLEDWPFLRKPVGSNAVLVTSILLNVVNAMASVGLSLKACLNLARHRSVMGGLSVLYLGKGSRSVPLMRVCRRDKRAPEGGIESWRQLFFPVMDQPAGSVGEGAGKGGFDL</sequence>
<evidence type="ECO:0000313" key="1">
    <source>
        <dbReference type="EMBL" id="KAF4711709.1"/>
    </source>
</evidence>
<proteinExistence type="predicted"/>
<comment type="caution">
    <text evidence="1">The sequence shown here is derived from an EMBL/GenBank/DDBJ whole genome shotgun (WGS) entry which is preliminary data.</text>
</comment>